<dbReference type="SMART" id="SM00448">
    <property type="entry name" value="REC"/>
    <property type="match status" value="1"/>
</dbReference>
<evidence type="ECO:0000313" key="3">
    <source>
        <dbReference type="EMBL" id="SEQ93093.1"/>
    </source>
</evidence>
<sequence length="158" mass="17693">MRTNHDSERDEMTGYESVDILLVENSRGDSSLTREPFEGDCIENPIHVVEDGDEALEFLHQRGEFADAPRPAVVLLDLDSSRKNGDEVLAEITGDPVVRTIPVIVVTNSKRHQDALKSDGPCANAYLTKPVDPVEFIETIRTFEDLWFSIVRIPDGEQ</sequence>
<dbReference type="InterPro" id="IPR052893">
    <property type="entry name" value="TCS_response_regulator"/>
</dbReference>
<dbReference type="AlphaFoldDB" id="A0A1H9K2E7"/>
<dbReference type="STRING" id="1186196.SAMN04489841_2771"/>
<name>A0A1H9K2E7_9EURY</name>
<dbReference type="GO" id="GO:0000160">
    <property type="term" value="P:phosphorelay signal transduction system"/>
    <property type="evidence" value="ECO:0007669"/>
    <property type="project" value="InterPro"/>
</dbReference>
<dbReference type="InterPro" id="IPR001789">
    <property type="entry name" value="Sig_transdc_resp-reg_receiver"/>
</dbReference>
<dbReference type="PANTHER" id="PTHR44520">
    <property type="entry name" value="RESPONSE REGULATOR RCP1-RELATED"/>
    <property type="match status" value="1"/>
</dbReference>
<dbReference type="Proteomes" id="UP000199114">
    <property type="component" value="Unassembled WGS sequence"/>
</dbReference>
<keyword evidence="1" id="KW-0597">Phosphoprotein</keyword>
<evidence type="ECO:0000259" key="2">
    <source>
        <dbReference type="PROSITE" id="PS50110"/>
    </source>
</evidence>
<feature type="modified residue" description="4-aspartylphosphate" evidence="1">
    <location>
        <position position="77"/>
    </location>
</feature>
<dbReference type="Pfam" id="PF00072">
    <property type="entry name" value="Response_reg"/>
    <property type="match status" value="1"/>
</dbReference>
<dbReference type="InterPro" id="IPR011006">
    <property type="entry name" value="CheY-like_superfamily"/>
</dbReference>
<keyword evidence="4" id="KW-1185">Reference proteome</keyword>
<accession>A0A1H9K2E7</accession>
<dbReference type="PANTHER" id="PTHR44520:SF2">
    <property type="entry name" value="RESPONSE REGULATOR RCP1"/>
    <property type="match status" value="1"/>
</dbReference>
<proteinExistence type="predicted"/>
<organism evidence="3 4">
    <name type="scientific">Natrinema salaciae</name>
    <dbReference type="NCBI Taxonomy" id="1186196"/>
    <lineage>
        <taxon>Archaea</taxon>
        <taxon>Methanobacteriati</taxon>
        <taxon>Methanobacteriota</taxon>
        <taxon>Stenosarchaea group</taxon>
        <taxon>Halobacteria</taxon>
        <taxon>Halobacteriales</taxon>
        <taxon>Natrialbaceae</taxon>
        <taxon>Natrinema</taxon>
    </lineage>
</organism>
<protein>
    <submittedName>
        <fullName evidence="3">Response regulator receiver domain-containing protein</fullName>
    </submittedName>
</protein>
<feature type="domain" description="Response regulatory" evidence="2">
    <location>
        <begin position="19"/>
        <end position="144"/>
    </location>
</feature>
<dbReference type="Gene3D" id="3.40.50.2300">
    <property type="match status" value="1"/>
</dbReference>
<dbReference type="SUPFAM" id="SSF52172">
    <property type="entry name" value="CheY-like"/>
    <property type="match status" value="1"/>
</dbReference>
<dbReference type="CDD" id="cd17557">
    <property type="entry name" value="REC_Rcp-like"/>
    <property type="match status" value="1"/>
</dbReference>
<dbReference type="EMBL" id="FOFD01000003">
    <property type="protein sequence ID" value="SEQ93093.1"/>
    <property type="molecule type" value="Genomic_DNA"/>
</dbReference>
<evidence type="ECO:0000313" key="4">
    <source>
        <dbReference type="Proteomes" id="UP000199114"/>
    </source>
</evidence>
<gene>
    <name evidence="3" type="ORF">SAMN04489841_2771</name>
</gene>
<dbReference type="PROSITE" id="PS50110">
    <property type="entry name" value="RESPONSE_REGULATORY"/>
    <property type="match status" value="1"/>
</dbReference>
<reference evidence="4" key="1">
    <citation type="submission" date="2016-10" db="EMBL/GenBank/DDBJ databases">
        <authorList>
            <person name="Varghese N."/>
            <person name="Submissions S."/>
        </authorList>
    </citation>
    <scope>NUCLEOTIDE SEQUENCE [LARGE SCALE GENOMIC DNA]</scope>
    <source>
        <strain evidence="4">DSM 25055</strain>
    </source>
</reference>
<evidence type="ECO:0000256" key="1">
    <source>
        <dbReference type="PROSITE-ProRule" id="PRU00169"/>
    </source>
</evidence>